<feature type="region of interest" description="Disordered" evidence="5">
    <location>
        <begin position="692"/>
        <end position="748"/>
    </location>
</feature>
<dbReference type="EMBL" id="KQ087197">
    <property type="protein sequence ID" value="KLT43200.1"/>
    <property type="molecule type" value="Genomic_DNA"/>
</dbReference>
<feature type="chain" id="PRO_5005245579" description="Pre-rRNA-processing protein RIX1" evidence="6">
    <location>
        <begin position="24"/>
        <end position="748"/>
    </location>
</feature>
<evidence type="ECO:0000256" key="2">
    <source>
        <dbReference type="ARBA" id="ARBA00010511"/>
    </source>
</evidence>
<dbReference type="InterPro" id="IPR012583">
    <property type="entry name" value="RIX1_N"/>
</dbReference>
<dbReference type="AlphaFoldDB" id="A0A0J0XQ10"/>
<feature type="compositionally biased region" description="Acidic residues" evidence="5">
    <location>
        <begin position="726"/>
        <end position="748"/>
    </location>
</feature>
<evidence type="ECO:0000259" key="7">
    <source>
        <dbReference type="Pfam" id="PF08167"/>
    </source>
</evidence>
<protein>
    <recommendedName>
        <fullName evidence="3">Pre-rRNA-processing protein RIX1</fullName>
    </recommendedName>
</protein>
<feature type="domain" description="Pre-rRNA-processing protein RIX1 N-terminal" evidence="7">
    <location>
        <begin position="22"/>
        <end position="191"/>
    </location>
</feature>
<dbReference type="RefSeq" id="XP_018279691.1">
    <property type="nucleotide sequence ID" value="XM_018422864.1"/>
</dbReference>
<evidence type="ECO:0000256" key="6">
    <source>
        <dbReference type="SAM" id="SignalP"/>
    </source>
</evidence>
<dbReference type="PANTHER" id="PTHR34105">
    <property type="entry name" value="PROLINE-, GLUTAMIC ACID- AND LEUCINE-RICH PROTEIN 1"/>
    <property type="match status" value="1"/>
</dbReference>
<evidence type="ECO:0000313" key="8">
    <source>
        <dbReference type="EMBL" id="KLT43200.1"/>
    </source>
</evidence>
<keyword evidence="9" id="KW-1185">Reference proteome</keyword>
<dbReference type="STRING" id="879819.A0A0J0XQ10"/>
<gene>
    <name evidence="8" type="ORF">CC85DRAFT_284757</name>
</gene>
<feature type="compositionally biased region" description="Acidic residues" evidence="5">
    <location>
        <begin position="605"/>
        <end position="622"/>
    </location>
</feature>
<proteinExistence type="inferred from homology"/>
<evidence type="ECO:0000256" key="3">
    <source>
        <dbReference type="ARBA" id="ARBA00021502"/>
    </source>
</evidence>
<reference evidence="8 9" key="1">
    <citation type="submission" date="2015-03" db="EMBL/GenBank/DDBJ databases">
        <title>Genomics and transcriptomics of the oil-accumulating basidiomycete yeast T. oleaginosus allow insights into substrate utilization and the diverse evolutionary trajectories of mating systems in fungi.</title>
        <authorList>
            <consortium name="DOE Joint Genome Institute"/>
            <person name="Kourist R."/>
            <person name="Kracht O."/>
            <person name="Bracharz F."/>
            <person name="Lipzen A."/>
            <person name="Nolan M."/>
            <person name="Ohm R."/>
            <person name="Grigoriev I."/>
            <person name="Sun S."/>
            <person name="Heitman J."/>
            <person name="Bruck T."/>
            <person name="Nowrousian M."/>
        </authorList>
    </citation>
    <scope>NUCLEOTIDE SEQUENCE [LARGE SCALE GENOMIC DNA]</scope>
    <source>
        <strain evidence="8 9">IBC0246</strain>
    </source>
</reference>
<comment type="similarity">
    <text evidence="2">Belongs to the RIX1/PELP1 family.</text>
</comment>
<feature type="signal peptide" evidence="6">
    <location>
        <begin position="1"/>
        <end position="23"/>
    </location>
</feature>
<evidence type="ECO:0000256" key="1">
    <source>
        <dbReference type="ARBA" id="ARBA00004123"/>
    </source>
</evidence>
<keyword evidence="6" id="KW-0732">Signal</keyword>
<keyword evidence="4" id="KW-0539">Nucleus</keyword>
<feature type="region of interest" description="Disordered" evidence="5">
    <location>
        <begin position="598"/>
        <end position="636"/>
    </location>
</feature>
<comment type="subcellular location">
    <subcellularLocation>
        <location evidence="1">Nucleus</location>
    </subcellularLocation>
</comment>
<dbReference type="GO" id="GO:0005634">
    <property type="term" value="C:nucleus"/>
    <property type="evidence" value="ECO:0007669"/>
    <property type="project" value="UniProtKB-SubCell"/>
</dbReference>
<dbReference type="GO" id="GO:0006364">
    <property type="term" value="P:rRNA processing"/>
    <property type="evidence" value="ECO:0007669"/>
    <property type="project" value="TreeGrafter"/>
</dbReference>
<organism evidence="8 9">
    <name type="scientific">Cutaneotrichosporon oleaginosum</name>
    <dbReference type="NCBI Taxonomy" id="879819"/>
    <lineage>
        <taxon>Eukaryota</taxon>
        <taxon>Fungi</taxon>
        <taxon>Dikarya</taxon>
        <taxon>Basidiomycota</taxon>
        <taxon>Agaricomycotina</taxon>
        <taxon>Tremellomycetes</taxon>
        <taxon>Trichosporonales</taxon>
        <taxon>Trichosporonaceae</taxon>
        <taxon>Cutaneotrichosporon</taxon>
    </lineage>
</organism>
<evidence type="ECO:0000256" key="5">
    <source>
        <dbReference type="SAM" id="MobiDB-lite"/>
    </source>
</evidence>
<dbReference type="Pfam" id="PF08167">
    <property type="entry name" value="RIX1"/>
    <property type="match status" value="1"/>
</dbReference>
<accession>A0A0J0XQ10</accession>
<evidence type="ECO:0000256" key="4">
    <source>
        <dbReference type="ARBA" id="ARBA00023242"/>
    </source>
</evidence>
<dbReference type="Proteomes" id="UP000053611">
    <property type="component" value="Unassembled WGS sequence"/>
</dbReference>
<name>A0A0J0XQ10_9TREE</name>
<dbReference type="OrthoDB" id="20900at2759"/>
<dbReference type="PANTHER" id="PTHR34105:SF1">
    <property type="entry name" value="PROLINE-, GLUTAMIC ACID- AND LEUCINE-RICH PROTEIN 1"/>
    <property type="match status" value="1"/>
</dbReference>
<evidence type="ECO:0000313" key="9">
    <source>
        <dbReference type="Proteomes" id="UP000053611"/>
    </source>
</evidence>
<dbReference type="GeneID" id="28983467"/>
<feature type="compositionally biased region" description="Low complexity" evidence="5">
    <location>
        <begin position="692"/>
        <end position="712"/>
    </location>
</feature>
<sequence>MSSALSGTTLMALLTSLPLPSSAAEELVSLHAPFVQPSTLSQSQLGKWLARLNSAVMARDPAAASLAAIVIEQDREGYAAAQHGKGWMGSCLGVLAAPATTVEALPSFLKLTCALVAAAPQAPAFEREVVQPAMGKIAVSLSRLVERLVEAQAYPAIRETLEAASALISASPPPFRPAAPALRAAMTTLVLGGEAPEDVKYAAAQTLAVLHMAAGKAGAPAAWGSDMREALGGLAASMSAMTAEAMEEEPPRTAAPPPSSSLPAFPVDHIERVNAALFAVEGYTELAVALLTTATARPVPVPIAQIISAALRALNLTFDTPVAPYVSPSHHAALAASLPRVWAAGLLLLGGAMAACGDHVVPHLTAILEHTVYLLERTPAAMAGARLQLLRFHSLLLQIYPAATLPAEYTQRLLKFSLGVLGGVLDARPTVTSATGTGRKGKKRARGAEDALVGGLAGRAPRPATAVEAEIMQAALELSPALHKTVPPALLNFSLRLHLALYTTIASRPSFTAPSSATAVRATLDSVLEHAATLEAAGTARDIRTLLLSILPSTVERNAVFDALLHPALPPLSRPLPPLAQLHMFAPESEAEKKVRLELGFRDGNEEDEEDEDSDEDEDMAVDDWPTGNGVAQPVAPPTPAPVAVAVTIAPQPVAVEVVVPPPAAVSAPFSAPIPASVPAPASVPVAAPAAVSVPEAAPAAAPFMSSSSFSAPAPPAPAPAPVAAAEDEDDSDEEIPDLDSGSSDEDE</sequence>